<sequence length="130" mass="14093">MTEKIPAIDIAPFLSGDAAGKIRVADAVKRACEEIGFLVISGHGVPRETTEAMFERGFAFFEQPVEEKGRWHPTGDAKQRGYHGMATRGLSATLGKDAPKDLRESLFLGPLDAHRAEYAHIPEAGTAYAP</sequence>
<reference evidence="2" key="1">
    <citation type="journal article" date="2014" name="Front. Microbiol.">
        <title>High frequency of phylogenetically diverse reductive dehalogenase-homologous genes in deep subseafloor sedimentary metagenomes.</title>
        <authorList>
            <person name="Kawai M."/>
            <person name="Futagami T."/>
            <person name="Toyoda A."/>
            <person name="Takaki Y."/>
            <person name="Nishi S."/>
            <person name="Hori S."/>
            <person name="Arai W."/>
            <person name="Tsubouchi T."/>
            <person name="Morono Y."/>
            <person name="Uchiyama I."/>
            <person name="Ito T."/>
            <person name="Fujiyama A."/>
            <person name="Inagaki F."/>
            <person name="Takami H."/>
        </authorList>
    </citation>
    <scope>NUCLEOTIDE SEQUENCE</scope>
    <source>
        <strain evidence="2">Expedition CK06-06</strain>
    </source>
</reference>
<evidence type="ECO:0000313" key="2">
    <source>
        <dbReference type="EMBL" id="GAG02453.1"/>
    </source>
</evidence>
<dbReference type="SUPFAM" id="SSF51197">
    <property type="entry name" value="Clavaminate synthase-like"/>
    <property type="match status" value="1"/>
</dbReference>
<protein>
    <recommendedName>
        <fullName evidence="1">Non-haem dioxygenase N-terminal domain-containing protein</fullName>
    </recommendedName>
</protein>
<accession>X0UQA9</accession>
<dbReference type="InterPro" id="IPR027443">
    <property type="entry name" value="IPNS-like_sf"/>
</dbReference>
<proteinExistence type="predicted"/>
<evidence type="ECO:0000259" key="1">
    <source>
        <dbReference type="Pfam" id="PF14226"/>
    </source>
</evidence>
<feature type="domain" description="Non-haem dioxygenase N-terminal" evidence="1">
    <location>
        <begin position="5"/>
        <end position="113"/>
    </location>
</feature>
<organism evidence="2">
    <name type="scientific">marine sediment metagenome</name>
    <dbReference type="NCBI Taxonomy" id="412755"/>
    <lineage>
        <taxon>unclassified sequences</taxon>
        <taxon>metagenomes</taxon>
        <taxon>ecological metagenomes</taxon>
    </lineage>
</organism>
<dbReference type="AlphaFoldDB" id="X0UQA9"/>
<feature type="non-terminal residue" evidence="2">
    <location>
        <position position="130"/>
    </location>
</feature>
<gene>
    <name evidence="2" type="ORF">S01H1_34283</name>
</gene>
<dbReference type="InterPro" id="IPR026992">
    <property type="entry name" value="DIOX_N"/>
</dbReference>
<dbReference type="Gene3D" id="2.60.120.330">
    <property type="entry name" value="B-lactam Antibiotic, Isopenicillin N Synthase, Chain"/>
    <property type="match status" value="1"/>
</dbReference>
<dbReference type="InterPro" id="IPR050231">
    <property type="entry name" value="Iron_ascorbate_oxido_reductase"/>
</dbReference>
<dbReference type="EMBL" id="BARS01021338">
    <property type="protein sequence ID" value="GAG02453.1"/>
    <property type="molecule type" value="Genomic_DNA"/>
</dbReference>
<dbReference type="Pfam" id="PF14226">
    <property type="entry name" value="DIOX_N"/>
    <property type="match status" value="1"/>
</dbReference>
<dbReference type="PANTHER" id="PTHR47990">
    <property type="entry name" value="2-OXOGLUTARATE (2OG) AND FE(II)-DEPENDENT OXYGENASE SUPERFAMILY PROTEIN-RELATED"/>
    <property type="match status" value="1"/>
</dbReference>
<name>X0UQA9_9ZZZZ</name>
<comment type="caution">
    <text evidence="2">The sequence shown here is derived from an EMBL/GenBank/DDBJ whole genome shotgun (WGS) entry which is preliminary data.</text>
</comment>